<organism evidence="1 2">
    <name type="scientific">Cryobacterium levicorallinum</name>
    <dbReference type="NCBI Taxonomy" id="995038"/>
    <lineage>
        <taxon>Bacteria</taxon>
        <taxon>Bacillati</taxon>
        <taxon>Actinomycetota</taxon>
        <taxon>Actinomycetes</taxon>
        <taxon>Micrococcales</taxon>
        <taxon>Microbacteriaceae</taxon>
        <taxon>Cryobacterium</taxon>
    </lineage>
</organism>
<reference evidence="1 2" key="1">
    <citation type="submission" date="2016-10" db="EMBL/GenBank/DDBJ databases">
        <authorList>
            <person name="Varghese N."/>
            <person name="Submissions S."/>
        </authorList>
    </citation>
    <scope>NUCLEOTIDE SEQUENCE [LARGE SCALE GENOMIC DNA]</scope>
    <source>
        <strain evidence="1 2">GMCC 1.11211</strain>
    </source>
</reference>
<evidence type="ECO:0000313" key="1">
    <source>
        <dbReference type="EMBL" id="SFH61113.1"/>
    </source>
</evidence>
<gene>
    <name evidence="1" type="ORF">SAMN05216274_10993</name>
</gene>
<keyword evidence="1" id="KW-0547">Nucleotide-binding</keyword>
<dbReference type="Proteomes" id="UP000199681">
    <property type="component" value="Unassembled WGS sequence"/>
</dbReference>
<dbReference type="GO" id="GO:0005524">
    <property type="term" value="F:ATP binding"/>
    <property type="evidence" value="ECO:0007669"/>
    <property type="project" value="UniProtKB-KW"/>
</dbReference>
<keyword evidence="1" id="KW-0067">ATP-binding</keyword>
<sequence>MELKPVQIHTVHGGQIAMIFQEPMTALNSVDTIGFQIIETLRAHFGISPSQSKTRA</sequence>
<protein>
    <submittedName>
        <fullName evidence="1">Peptide/nickel transport system ATP-binding protein/microcin C transport system ATP-binding protein</fullName>
    </submittedName>
</protein>
<dbReference type="EMBL" id="FOPW01000009">
    <property type="protein sequence ID" value="SFH61113.1"/>
    <property type="molecule type" value="Genomic_DNA"/>
</dbReference>
<keyword evidence="2" id="KW-1185">Reference proteome</keyword>
<comment type="caution">
    <text evidence="1">The sequence shown here is derived from an EMBL/GenBank/DDBJ whole genome shotgun (WGS) entry which is preliminary data.</text>
</comment>
<name>A0ABY1EEQ8_9MICO</name>
<evidence type="ECO:0000313" key="2">
    <source>
        <dbReference type="Proteomes" id="UP000199681"/>
    </source>
</evidence>
<dbReference type="RefSeq" id="WP_166787603.1">
    <property type="nucleotide sequence ID" value="NZ_BKAC01000017.1"/>
</dbReference>
<proteinExistence type="predicted"/>
<accession>A0ABY1EEQ8</accession>